<sequence length="317" mass="36143">MCVKDKKYFYNVYGLNLESEIMIPELTILDLIYKDNIDVKIIFGFMNENIKQKIDKKEIAGYNSDEVWFHINNVGTYLIQNGDTVTIELCENPDLNILKVYILGSVLGIILLQRNTVAIHGGSIVINNKGCIFTGDKGAGKSTLTTALRQRGYDFVSDDVGAIELSDIPMINPGFGYQKLCEDAMTKLGYDSSKFTPFRSDMNIKYIVPALDNFVKEKVPFQALFEIEQGDTQKVEVVEVTGNEKLQKIIKNIFRIEVLMYSGGVPADYFKKCIEIAKYIKFYKITRPKNQFTINEQIEIIENIIYQRSDKILKKLG</sequence>
<protein>
    <recommendedName>
        <fullName evidence="3">HPr Serine kinase C-terminal domain-containing protein</fullName>
    </recommendedName>
</protein>
<dbReference type="AlphaFoldDB" id="A0A1G9JG83"/>
<accession>A0A1G9JG83</accession>
<evidence type="ECO:0008006" key="3">
    <source>
        <dbReference type="Google" id="ProtNLM"/>
    </source>
</evidence>
<dbReference type="Proteomes" id="UP000199068">
    <property type="component" value="Unassembled WGS sequence"/>
</dbReference>
<proteinExistence type="predicted"/>
<dbReference type="STRING" id="1121325.SAMN04515677_101641"/>
<dbReference type="SUPFAM" id="SSF53795">
    <property type="entry name" value="PEP carboxykinase-like"/>
    <property type="match status" value="1"/>
</dbReference>
<reference evidence="1 2" key="1">
    <citation type="submission" date="2016-10" db="EMBL/GenBank/DDBJ databases">
        <authorList>
            <person name="de Groot N.N."/>
        </authorList>
    </citation>
    <scope>NUCLEOTIDE SEQUENCE [LARGE SCALE GENOMIC DNA]</scope>
    <source>
        <strain evidence="1 2">DSM 797</strain>
    </source>
</reference>
<keyword evidence="2" id="KW-1185">Reference proteome</keyword>
<name>A0A1G9JG83_9FIRM</name>
<dbReference type="InterPro" id="IPR027417">
    <property type="entry name" value="P-loop_NTPase"/>
</dbReference>
<gene>
    <name evidence="1" type="ORF">SAMN04515677_101641</name>
</gene>
<dbReference type="EMBL" id="FNGW01000001">
    <property type="protein sequence ID" value="SDL36590.1"/>
    <property type="molecule type" value="Genomic_DNA"/>
</dbReference>
<evidence type="ECO:0000313" key="2">
    <source>
        <dbReference type="Proteomes" id="UP000199068"/>
    </source>
</evidence>
<dbReference type="RefSeq" id="WP_092722769.1">
    <property type="nucleotide sequence ID" value="NZ_FNGW01000001.1"/>
</dbReference>
<evidence type="ECO:0000313" key="1">
    <source>
        <dbReference type="EMBL" id="SDL36590.1"/>
    </source>
</evidence>
<dbReference type="Gene3D" id="3.40.50.300">
    <property type="entry name" value="P-loop containing nucleotide triphosphate hydrolases"/>
    <property type="match status" value="1"/>
</dbReference>
<organism evidence="1 2">
    <name type="scientific">Romboutsia lituseburensis DSM 797</name>
    <dbReference type="NCBI Taxonomy" id="1121325"/>
    <lineage>
        <taxon>Bacteria</taxon>
        <taxon>Bacillati</taxon>
        <taxon>Bacillota</taxon>
        <taxon>Clostridia</taxon>
        <taxon>Peptostreptococcales</taxon>
        <taxon>Peptostreptococcaceae</taxon>
        <taxon>Romboutsia</taxon>
    </lineage>
</organism>